<dbReference type="EC" id="3.2.1.52" evidence="3"/>
<dbReference type="InterPro" id="IPR036962">
    <property type="entry name" value="Glyco_hydro_3_N_sf"/>
</dbReference>
<keyword evidence="4 8" id="KW-0378">Hydrolase</keyword>
<dbReference type="EMBL" id="JACGXA010000001">
    <property type="protein sequence ID" value="MBA8805145.1"/>
    <property type="molecule type" value="Genomic_DNA"/>
</dbReference>
<proteinExistence type="inferred from homology"/>
<dbReference type="PANTHER" id="PTHR30480:SF13">
    <property type="entry name" value="BETA-HEXOSAMINIDASE"/>
    <property type="match status" value="1"/>
</dbReference>
<dbReference type="InterPro" id="IPR001764">
    <property type="entry name" value="Glyco_hydro_3_N"/>
</dbReference>
<dbReference type="SUPFAM" id="SSF51445">
    <property type="entry name" value="(Trans)glycosidases"/>
    <property type="match status" value="1"/>
</dbReference>
<keyword evidence="5 8" id="KW-0326">Glycosidase</keyword>
<feature type="signal peptide" evidence="6">
    <location>
        <begin position="1"/>
        <end position="31"/>
    </location>
</feature>
<evidence type="ECO:0000256" key="5">
    <source>
        <dbReference type="ARBA" id="ARBA00023295"/>
    </source>
</evidence>
<dbReference type="Proteomes" id="UP000580910">
    <property type="component" value="Unassembled WGS sequence"/>
</dbReference>
<dbReference type="GO" id="GO:0005975">
    <property type="term" value="P:carbohydrate metabolic process"/>
    <property type="evidence" value="ECO:0007669"/>
    <property type="project" value="InterPro"/>
</dbReference>
<evidence type="ECO:0000259" key="7">
    <source>
        <dbReference type="Pfam" id="PF00933"/>
    </source>
</evidence>
<organism evidence="8 9">
    <name type="scientific">Nocardioides ginsengisegetis</name>
    <dbReference type="NCBI Taxonomy" id="661491"/>
    <lineage>
        <taxon>Bacteria</taxon>
        <taxon>Bacillati</taxon>
        <taxon>Actinomycetota</taxon>
        <taxon>Actinomycetes</taxon>
        <taxon>Propionibacteriales</taxon>
        <taxon>Nocardioidaceae</taxon>
        <taxon>Nocardioides</taxon>
    </lineage>
</organism>
<evidence type="ECO:0000313" key="8">
    <source>
        <dbReference type="EMBL" id="MBA8805145.1"/>
    </source>
</evidence>
<dbReference type="RefSeq" id="WP_182540936.1">
    <property type="nucleotide sequence ID" value="NZ_JACGXA010000001.1"/>
</dbReference>
<dbReference type="PROSITE" id="PS00775">
    <property type="entry name" value="GLYCOSYL_HYDROL_F3"/>
    <property type="match status" value="1"/>
</dbReference>
<dbReference type="PANTHER" id="PTHR30480">
    <property type="entry name" value="BETA-HEXOSAMINIDASE-RELATED"/>
    <property type="match status" value="1"/>
</dbReference>
<evidence type="ECO:0000256" key="2">
    <source>
        <dbReference type="ARBA" id="ARBA00005336"/>
    </source>
</evidence>
<accession>A0A7W3J2T7</accession>
<evidence type="ECO:0000256" key="3">
    <source>
        <dbReference type="ARBA" id="ARBA00012663"/>
    </source>
</evidence>
<feature type="chain" id="PRO_5030769012" description="beta-N-acetylhexosaminidase" evidence="6">
    <location>
        <begin position="32"/>
        <end position="389"/>
    </location>
</feature>
<comment type="catalytic activity">
    <reaction evidence="1">
        <text>Hydrolysis of terminal non-reducing N-acetyl-D-hexosamine residues in N-acetyl-beta-D-hexosaminides.</text>
        <dbReference type="EC" id="3.2.1.52"/>
    </reaction>
</comment>
<dbReference type="InterPro" id="IPR050226">
    <property type="entry name" value="NagZ_Beta-hexosaminidase"/>
</dbReference>
<keyword evidence="9" id="KW-1185">Reference proteome</keyword>
<dbReference type="GO" id="GO:0004563">
    <property type="term" value="F:beta-N-acetylhexosaminidase activity"/>
    <property type="evidence" value="ECO:0007669"/>
    <property type="project" value="UniProtKB-EC"/>
</dbReference>
<evidence type="ECO:0000256" key="1">
    <source>
        <dbReference type="ARBA" id="ARBA00001231"/>
    </source>
</evidence>
<comment type="similarity">
    <text evidence="2">Belongs to the glycosyl hydrolase 3 family.</text>
</comment>
<dbReference type="GO" id="GO:0009254">
    <property type="term" value="P:peptidoglycan turnover"/>
    <property type="evidence" value="ECO:0007669"/>
    <property type="project" value="TreeGrafter"/>
</dbReference>
<sequence length="389" mass="41805">MLTTSSRPALVRLLTAFLLAAAVLTAPPADAGQQPSAPERTRAERVLHRMTLPQRVGQLFMVGSPATSVDAATRRQIGRLHVGSVMLTGRSYAGTRGTARVVHALESRATWAATSGARLLVATDQEGGQVQVLHGPGLDEMPTALGQGGWGLAHLRDAAGRWGRQLRTSGVNMNLAPVLDTVPGPRAAALNEPIGRFDREFGYTPVRVSRHGLAFARGMATHGIAPTVKHFPGLGRVRGNTDTTARVVDRVTRRHDPYLEPFQHAVTAGVPFVMMSSAVYARLDRHHPAAFSGFVIRTMLRSDLGFDGVVVSDDLANARQVARWSPGARAVKFLHAGGDLVLTVSPRVVPAMVHAVLERARTSKRFRTRVDSAALRVLEAKDDQGLLGR</sequence>
<dbReference type="AlphaFoldDB" id="A0A7W3J2T7"/>
<gene>
    <name evidence="8" type="ORF">FB382_003436</name>
</gene>
<evidence type="ECO:0000256" key="4">
    <source>
        <dbReference type="ARBA" id="ARBA00022801"/>
    </source>
</evidence>
<evidence type="ECO:0000256" key="6">
    <source>
        <dbReference type="SAM" id="SignalP"/>
    </source>
</evidence>
<dbReference type="InterPro" id="IPR017853">
    <property type="entry name" value="GH"/>
</dbReference>
<feature type="domain" description="Glycoside hydrolase family 3 N-terminal" evidence="7">
    <location>
        <begin position="52"/>
        <end position="379"/>
    </location>
</feature>
<protein>
    <recommendedName>
        <fullName evidence="3">beta-N-acetylhexosaminidase</fullName>
        <ecNumber evidence="3">3.2.1.52</ecNumber>
    </recommendedName>
</protein>
<evidence type="ECO:0000313" key="9">
    <source>
        <dbReference type="Proteomes" id="UP000580910"/>
    </source>
</evidence>
<name>A0A7W3J2T7_9ACTN</name>
<keyword evidence="6" id="KW-0732">Signal</keyword>
<reference evidence="8 9" key="1">
    <citation type="submission" date="2020-07" db="EMBL/GenBank/DDBJ databases">
        <title>Sequencing the genomes of 1000 actinobacteria strains.</title>
        <authorList>
            <person name="Klenk H.-P."/>
        </authorList>
    </citation>
    <scope>NUCLEOTIDE SEQUENCE [LARGE SCALE GENOMIC DNA]</scope>
    <source>
        <strain evidence="8 9">DSM 21349</strain>
    </source>
</reference>
<dbReference type="InterPro" id="IPR019800">
    <property type="entry name" value="Glyco_hydro_3_AS"/>
</dbReference>
<dbReference type="Gene3D" id="3.20.20.300">
    <property type="entry name" value="Glycoside hydrolase, family 3, N-terminal domain"/>
    <property type="match status" value="1"/>
</dbReference>
<dbReference type="Pfam" id="PF00933">
    <property type="entry name" value="Glyco_hydro_3"/>
    <property type="match status" value="1"/>
</dbReference>
<comment type="caution">
    <text evidence="8">The sequence shown here is derived from an EMBL/GenBank/DDBJ whole genome shotgun (WGS) entry which is preliminary data.</text>
</comment>